<dbReference type="InterPro" id="IPR002885">
    <property type="entry name" value="PPR_rpt"/>
</dbReference>
<dbReference type="GO" id="GO:0003723">
    <property type="term" value="F:RNA binding"/>
    <property type="evidence" value="ECO:0007669"/>
    <property type="project" value="InterPro"/>
</dbReference>
<dbReference type="FunFam" id="1.25.40.10:FF:000090">
    <property type="entry name" value="Pentatricopeptide repeat-containing protein, chloroplastic"/>
    <property type="match status" value="1"/>
</dbReference>
<dbReference type="GO" id="GO:0009451">
    <property type="term" value="P:RNA modification"/>
    <property type="evidence" value="ECO:0007669"/>
    <property type="project" value="InterPro"/>
</dbReference>
<reference evidence="4" key="1">
    <citation type="submission" date="2018-01" db="EMBL/GenBank/DDBJ databases">
        <authorList>
            <person name="Mao J.F."/>
        </authorList>
    </citation>
    <scope>NUCLEOTIDE SEQUENCE</scope>
    <source>
        <strain evidence="4">Huo1</strain>
        <tissue evidence="4">Leaf</tissue>
    </source>
</reference>
<feature type="repeat" description="PPR" evidence="3">
    <location>
        <begin position="424"/>
        <end position="458"/>
    </location>
</feature>
<dbReference type="Gene3D" id="1.25.40.10">
    <property type="entry name" value="Tetratricopeptide repeat domain"/>
    <property type="match status" value="4"/>
</dbReference>
<dbReference type="Pfam" id="PF13041">
    <property type="entry name" value="PPR_2"/>
    <property type="match status" value="2"/>
</dbReference>
<dbReference type="PANTHER" id="PTHR47926:SF525">
    <property type="entry name" value="EMB2261"/>
    <property type="match status" value="1"/>
</dbReference>
<comment type="caution">
    <text evidence="4">The sequence shown here is derived from an EMBL/GenBank/DDBJ whole genome shotgun (WGS) entry which is preliminary data.</text>
</comment>
<protein>
    <submittedName>
        <fullName evidence="4">Uncharacterized protein</fullName>
    </submittedName>
</protein>
<dbReference type="PANTHER" id="PTHR47926">
    <property type="entry name" value="PENTATRICOPEPTIDE REPEAT-CONTAINING PROTEIN"/>
    <property type="match status" value="1"/>
</dbReference>
<evidence type="ECO:0000313" key="4">
    <source>
        <dbReference type="EMBL" id="KAG6385125.1"/>
    </source>
</evidence>
<dbReference type="SUPFAM" id="SSF48452">
    <property type="entry name" value="TPR-like"/>
    <property type="match status" value="1"/>
</dbReference>
<accession>A0A8X8VZ85</accession>
<name>A0A8X8VZ85_SALSN</name>
<dbReference type="NCBIfam" id="TIGR00756">
    <property type="entry name" value="PPR"/>
    <property type="match status" value="4"/>
</dbReference>
<proteinExistence type="inferred from homology"/>
<dbReference type="AlphaFoldDB" id="A0A8X8VZ85"/>
<gene>
    <name evidence="4" type="ORF">SASPL_153953</name>
</gene>
<dbReference type="OrthoDB" id="185373at2759"/>
<feature type="repeat" description="PPR" evidence="3">
    <location>
        <begin position="125"/>
        <end position="159"/>
    </location>
</feature>
<dbReference type="Pfam" id="PF20431">
    <property type="entry name" value="E_motif"/>
    <property type="match status" value="1"/>
</dbReference>
<reference evidence="4" key="2">
    <citation type="submission" date="2020-08" db="EMBL/GenBank/DDBJ databases">
        <title>Plant Genome Project.</title>
        <authorList>
            <person name="Zhang R.-G."/>
        </authorList>
    </citation>
    <scope>NUCLEOTIDE SEQUENCE</scope>
    <source>
        <strain evidence="4">Huo1</strain>
        <tissue evidence="4">Leaf</tissue>
    </source>
</reference>
<evidence type="ECO:0000256" key="1">
    <source>
        <dbReference type="ARBA" id="ARBA00022737"/>
    </source>
</evidence>
<evidence type="ECO:0000256" key="2">
    <source>
        <dbReference type="ARBA" id="ARBA00061659"/>
    </source>
</evidence>
<sequence length="615" mass="67753">MKLFFKRHCTSLAHAHNSQCLPSPSQLIHVCKSAPLSEAIKLLTSINSSIPLKNAVSKPILYATIVHSCTRSLHLSAGVQLHCHLIKSGLEADRFVGNSLLALYFKLGSDFNETHKLFDGLRYKDVVSWSSMISGYIRAGKSWKSIELYLEMLDAGIEPNAFTLSAVIKACSAINGFRLGKSLHGAVVRCGFGGNEVISAALIDMYGRNGESSASRQLFDEMPEPDSVCCTSVISALTRSDLYLEALSMFNLMHRKFGFMPDCFTFGSALTALGNLERLKQGREIHALAATGGFVTDVFVGSSLVDMYAKCGMLEDSRRVIDGMPLKNSVSWCALLGGYCRKGEFGVVVDVFRGIEKDLYSFGTVIRACAGLAAEKLGMEVHCQYLRRGGWRDVVVESALVDLYAKCGRVDYGYRVFLKMEVKNMITWNSMIGGFAQNGRGKEAVGIFDQMIREGVKPDNISFIEVLFACSHSGLVGEGRRCFVSMRNDYGMKPEIEHYSCMVDLLGRAAEIEEAEGLIVESEFESDPTLWTALLGACATTTSPGVAERVAKKVIGLKPDCHQSYVHLANAYRSVGRWQESHEIWKQMKERGVKKLPGMSWIDRTRSSSNPSITV</sequence>
<keyword evidence="5" id="KW-1185">Reference proteome</keyword>
<evidence type="ECO:0000313" key="5">
    <source>
        <dbReference type="Proteomes" id="UP000298416"/>
    </source>
</evidence>
<dbReference type="InterPro" id="IPR011990">
    <property type="entry name" value="TPR-like_helical_dom_sf"/>
</dbReference>
<dbReference type="EMBL" id="PNBA02000022">
    <property type="protein sequence ID" value="KAG6385125.1"/>
    <property type="molecule type" value="Genomic_DNA"/>
</dbReference>
<keyword evidence="1" id="KW-0677">Repeat</keyword>
<organism evidence="4">
    <name type="scientific">Salvia splendens</name>
    <name type="common">Scarlet sage</name>
    <dbReference type="NCBI Taxonomy" id="180675"/>
    <lineage>
        <taxon>Eukaryota</taxon>
        <taxon>Viridiplantae</taxon>
        <taxon>Streptophyta</taxon>
        <taxon>Embryophyta</taxon>
        <taxon>Tracheophyta</taxon>
        <taxon>Spermatophyta</taxon>
        <taxon>Magnoliopsida</taxon>
        <taxon>eudicotyledons</taxon>
        <taxon>Gunneridae</taxon>
        <taxon>Pentapetalae</taxon>
        <taxon>asterids</taxon>
        <taxon>lamiids</taxon>
        <taxon>Lamiales</taxon>
        <taxon>Lamiaceae</taxon>
        <taxon>Nepetoideae</taxon>
        <taxon>Mentheae</taxon>
        <taxon>Salviinae</taxon>
        <taxon>Salvia</taxon>
        <taxon>Salvia subgen. Calosphace</taxon>
        <taxon>core Calosphace</taxon>
    </lineage>
</organism>
<dbReference type="InterPro" id="IPR046848">
    <property type="entry name" value="E_motif"/>
</dbReference>
<dbReference type="Pfam" id="PF01535">
    <property type="entry name" value="PPR"/>
    <property type="match status" value="4"/>
</dbReference>
<dbReference type="InterPro" id="IPR046960">
    <property type="entry name" value="PPR_At4g14850-like_plant"/>
</dbReference>
<dbReference type="FunFam" id="1.25.40.10:FF:001535">
    <property type="entry name" value="Putative pentatricopeptide repeat-containing protein, mitochondrial"/>
    <property type="match status" value="1"/>
</dbReference>
<dbReference type="Proteomes" id="UP000298416">
    <property type="component" value="Unassembled WGS sequence"/>
</dbReference>
<evidence type="ECO:0000256" key="3">
    <source>
        <dbReference type="PROSITE-ProRule" id="PRU00708"/>
    </source>
</evidence>
<feature type="repeat" description="PPR" evidence="3">
    <location>
        <begin position="561"/>
        <end position="595"/>
    </location>
</feature>
<dbReference type="PROSITE" id="PS51375">
    <property type="entry name" value="PPR"/>
    <property type="match status" value="3"/>
</dbReference>
<comment type="similarity">
    <text evidence="2">Belongs to the PPR family. PCMP-E subfamily.</text>
</comment>